<organism evidence="2 3">
    <name type="scientific">Halocaridina rubra</name>
    <name type="common">Hawaiian red shrimp</name>
    <dbReference type="NCBI Taxonomy" id="373956"/>
    <lineage>
        <taxon>Eukaryota</taxon>
        <taxon>Metazoa</taxon>
        <taxon>Ecdysozoa</taxon>
        <taxon>Arthropoda</taxon>
        <taxon>Crustacea</taxon>
        <taxon>Multicrustacea</taxon>
        <taxon>Malacostraca</taxon>
        <taxon>Eumalacostraca</taxon>
        <taxon>Eucarida</taxon>
        <taxon>Decapoda</taxon>
        <taxon>Pleocyemata</taxon>
        <taxon>Caridea</taxon>
        <taxon>Atyoidea</taxon>
        <taxon>Atyidae</taxon>
        <taxon>Halocaridina</taxon>
    </lineage>
</organism>
<protein>
    <submittedName>
        <fullName evidence="2">Uncharacterized protein</fullName>
    </submittedName>
</protein>
<evidence type="ECO:0000256" key="1">
    <source>
        <dbReference type="SAM" id="MobiDB-lite"/>
    </source>
</evidence>
<feature type="compositionally biased region" description="Basic and acidic residues" evidence="1">
    <location>
        <begin position="26"/>
        <end position="36"/>
    </location>
</feature>
<keyword evidence="3" id="KW-1185">Reference proteome</keyword>
<gene>
    <name evidence="2" type="ORF">SK128_009610</name>
</gene>
<dbReference type="Proteomes" id="UP001381693">
    <property type="component" value="Unassembled WGS sequence"/>
</dbReference>
<reference evidence="2 3" key="1">
    <citation type="submission" date="2023-11" db="EMBL/GenBank/DDBJ databases">
        <title>Halocaridina rubra genome assembly.</title>
        <authorList>
            <person name="Smith C."/>
        </authorList>
    </citation>
    <scope>NUCLEOTIDE SEQUENCE [LARGE SCALE GENOMIC DNA]</scope>
    <source>
        <strain evidence="2">EP-1</strain>
        <tissue evidence="2">Whole</tissue>
    </source>
</reference>
<name>A0AAN9A0B6_HALRR</name>
<accession>A0AAN9A0B6</accession>
<comment type="caution">
    <text evidence="2">The sequence shown here is derived from an EMBL/GenBank/DDBJ whole genome shotgun (WGS) entry which is preliminary data.</text>
</comment>
<dbReference type="EMBL" id="JAXCGZ010018031">
    <property type="protein sequence ID" value="KAK7067570.1"/>
    <property type="molecule type" value="Genomic_DNA"/>
</dbReference>
<evidence type="ECO:0000313" key="2">
    <source>
        <dbReference type="EMBL" id="KAK7067570.1"/>
    </source>
</evidence>
<dbReference type="AlphaFoldDB" id="A0AAN9A0B6"/>
<feature type="non-terminal residue" evidence="2">
    <location>
        <position position="53"/>
    </location>
</feature>
<feature type="region of interest" description="Disordered" evidence="1">
    <location>
        <begin position="1"/>
        <end position="36"/>
    </location>
</feature>
<proteinExistence type="predicted"/>
<feature type="compositionally biased region" description="Basic residues" evidence="1">
    <location>
        <begin position="1"/>
        <end position="11"/>
    </location>
</feature>
<sequence>KRMVLRSKGKTPKGALGGMLNPPSGGHKEKGKRTPKDVPRLQATYFFFIGAIF</sequence>
<feature type="non-terminal residue" evidence="2">
    <location>
        <position position="1"/>
    </location>
</feature>
<evidence type="ECO:0000313" key="3">
    <source>
        <dbReference type="Proteomes" id="UP001381693"/>
    </source>
</evidence>